<dbReference type="GO" id="GO:0015935">
    <property type="term" value="C:small ribosomal subunit"/>
    <property type="evidence" value="ECO:0007669"/>
    <property type="project" value="TreeGrafter"/>
</dbReference>
<dbReference type="Pfam" id="PF00253">
    <property type="entry name" value="Ribosomal_S14"/>
    <property type="match status" value="1"/>
</dbReference>
<keyword evidence="5" id="KW-0934">Plastid</keyword>
<protein>
    <recommendedName>
        <fullName evidence="4">Small ribosomal subunit protein uS14c</fullName>
    </recommendedName>
</protein>
<name>A0A0Y0KGQ9_9PHAE</name>
<dbReference type="RefSeq" id="YP_009227354.1">
    <property type="nucleotide sequence ID" value="NC_029134.1"/>
</dbReference>
<dbReference type="PANTHER" id="PTHR19836:SF19">
    <property type="entry name" value="SMALL RIBOSOMAL SUBUNIT PROTEIN US14M"/>
    <property type="match status" value="1"/>
</dbReference>
<dbReference type="GO" id="GO:0005737">
    <property type="term" value="C:cytoplasm"/>
    <property type="evidence" value="ECO:0007669"/>
    <property type="project" value="UniProtKB-ARBA"/>
</dbReference>
<organism evidence="5">
    <name type="scientific">Sargassum thunbergii</name>
    <dbReference type="NCBI Taxonomy" id="127542"/>
    <lineage>
        <taxon>Eukaryota</taxon>
        <taxon>Sar</taxon>
        <taxon>Stramenopiles</taxon>
        <taxon>Ochrophyta</taxon>
        <taxon>PX clade</taxon>
        <taxon>Phaeophyceae</taxon>
        <taxon>Fucales</taxon>
        <taxon>Sargassaceae</taxon>
        <taxon>Sargassum</taxon>
    </lineage>
</organism>
<comment type="similarity">
    <text evidence="1">Belongs to the universal ribosomal protein uS14 family.</text>
</comment>
<dbReference type="Gene3D" id="1.10.287.1480">
    <property type="match status" value="1"/>
</dbReference>
<dbReference type="GO" id="GO:0003735">
    <property type="term" value="F:structural constituent of ribosome"/>
    <property type="evidence" value="ECO:0007669"/>
    <property type="project" value="InterPro"/>
</dbReference>
<dbReference type="InterPro" id="IPR001209">
    <property type="entry name" value="Ribosomal_uS14"/>
</dbReference>
<keyword evidence="3" id="KW-0687">Ribonucleoprotein</keyword>
<dbReference type="GeneID" id="26830909"/>
<proteinExistence type="inferred from homology"/>
<evidence type="ECO:0000256" key="3">
    <source>
        <dbReference type="ARBA" id="ARBA00023274"/>
    </source>
</evidence>
<reference evidence="5" key="1">
    <citation type="submission" date="2016-01" db="EMBL/GenBank/DDBJ databases">
        <title>The complete plastid genome of Sargassum thunbergii (Fucales, Phaeophyceae).</title>
        <authorList>
            <person name="Yang J.H."/>
        </authorList>
    </citation>
    <scope>NUCLEOTIDE SEQUENCE</scope>
</reference>
<dbReference type="SUPFAM" id="SSF57716">
    <property type="entry name" value="Glucocorticoid receptor-like (DNA-binding domain)"/>
    <property type="match status" value="1"/>
</dbReference>
<accession>A0A0Y0KGQ9</accession>
<dbReference type="PROSITE" id="PS00527">
    <property type="entry name" value="RIBOSOMAL_S14"/>
    <property type="match status" value="1"/>
</dbReference>
<geneLocation type="plastid" evidence="5"/>
<evidence type="ECO:0000256" key="2">
    <source>
        <dbReference type="ARBA" id="ARBA00022980"/>
    </source>
</evidence>
<dbReference type="NCBIfam" id="NF006477">
    <property type="entry name" value="PRK08881.1"/>
    <property type="match status" value="1"/>
</dbReference>
<sequence length="100" mass="12223">MAKKSLIQRERKREKLVSRYMERREFLLLELKKTTNFVQQMKINRKIQKLPRNSSKIRLRNRCWRTGRTRGVYRDFGLCRHMIREMALNCILPGVKKASW</sequence>
<dbReference type="InterPro" id="IPR023036">
    <property type="entry name" value="Ribosomal_uS14_bac/plastid"/>
</dbReference>
<evidence type="ECO:0000313" key="5">
    <source>
        <dbReference type="EMBL" id="AMB49104.1"/>
    </source>
</evidence>
<dbReference type="FunFam" id="1.10.287.1480:FF:000001">
    <property type="entry name" value="30S ribosomal protein S14"/>
    <property type="match status" value="1"/>
</dbReference>
<dbReference type="InterPro" id="IPR018271">
    <property type="entry name" value="Ribosomal_uS14_CS"/>
</dbReference>
<evidence type="ECO:0000256" key="4">
    <source>
        <dbReference type="ARBA" id="ARBA00035247"/>
    </source>
</evidence>
<dbReference type="AlphaFoldDB" id="A0A0Y0KGQ9"/>
<dbReference type="PANTHER" id="PTHR19836">
    <property type="entry name" value="30S RIBOSOMAL PROTEIN S14"/>
    <property type="match status" value="1"/>
</dbReference>
<dbReference type="GO" id="GO:0006412">
    <property type="term" value="P:translation"/>
    <property type="evidence" value="ECO:0007669"/>
    <property type="project" value="InterPro"/>
</dbReference>
<keyword evidence="2 5" id="KW-0689">Ribosomal protein</keyword>
<dbReference type="EMBL" id="KU500638">
    <property type="protein sequence ID" value="AMB49104.1"/>
    <property type="molecule type" value="Genomic_DNA"/>
</dbReference>
<evidence type="ECO:0000256" key="1">
    <source>
        <dbReference type="ARBA" id="ARBA00009083"/>
    </source>
</evidence>
<dbReference type="HAMAP" id="MF_00537">
    <property type="entry name" value="Ribosomal_uS14_1"/>
    <property type="match status" value="1"/>
</dbReference>
<gene>
    <name evidence="5" type="primary">rps14</name>
</gene>